<keyword evidence="3 6" id="KW-0812">Transmembrane</keyword>
<reference evidence="8 9" key="1">
    <citation type="submission" date="2018-11" db="EMBL/GenBank/DDBJ databases">
        <authorList>
            <person name="Li F."/>
        </authorList>
    </citation>
    <scope>NUCLEOTIDE SEQUENCE [LARGE SCALE GENOMIC DNA]</scope>
    <source>
        <strain evidence="8 9">Gsoil 097</strain>
    </source>
</reference>
<keyword evidence="2" id="KW-1003">Cell membrane</keyword>
<keyword evidence="5 6" id="KW-0472">Membrane</keyword>
<dbReference type="PANTHER" id="PTHR40077">
    <property type="entry name" value="MEMBRANE PROTEIN-RELATED"/>
    <property type="match status" value="1"/>
</dbReference>
<name>A0A3N0CFM5_9ACTN</name>
<dbReference type="InterPro" id="IPR023845">
    <property type="entry name" value="DUF3817_TM"/>
</dbReference>
<dbReference type="Pfam" id="PF12823">
    <property type="entry name" value="DUF3817"/>
    <property type="match status" value="1"/>
</dbReference>
<keyword evidence="9" id="KW-1185">Reference proteome</keyword>
<dbReference type="OrthoDB" id="3396203at2"/>
<evidence type="ECO:0000313" key="8">
    <source>
        <dbReference type="EMBL" id="RNL62099.1"/>
    </source>
</evidence>
<gene>
    <name evidence="8" type="ORF">EFK50_09815</name>
</gene>
<dbReference type="AlphaFoldDB" id="A0A3N0CFM5"/>
<accession>A0A3N0CFM5</accession>
<feature type="transmembrane region" description="Helical" evidence="6">
    <location>
        <begin position="12"/>
        <end position="34"/>
    </location>
</feature>
<feature type="transmembrane region" description="Helical" evidence="6">
    <location>
        <begin position="46"/>
        <end position="65"/>
    </location>
</feature>
<evidence type="ECO:0000256" key="6">
    <source>
        <dbReference type="SAM" id="Phobius"/>
    </source>
</evidence>
<proteinExistence type="predicted"/>
<comment type="subcellular location">
    <subcellularLocation>
        <location evidence="1">Cell membrane</location>
        <topology evidence="1">Multi-pass membrane protein</topology>
    </subcellularLocation>
</comment>
<dbReference type="NCBIfam" id="TIGR03954">
    <property type="entry name" value="integ_memb_HG"/>
    <property type="match status" value="1"/>
</dbReference>
<dbReference type="GO" id="GO:0005886">
    <property type="term" value="C:plasma membrane"/>
    <property type="evidence" value="ECO:0007669"/>
    <property type="project" value="UniProtKB-SubCell"/>
</dbReference>
<sequence length="115" mass="12354">MAVTDPARVRTWFRIVAFAEACSWLGLLIGMYIKYVPETTELGVKIFGPIHGGIFIAYLLVSLTARNAFGWSWKTTLLAFAASIPPFATAIFEVVADRKGLLGVAPAAVVPEPAG</sequence>
<feature type="domain" description="DUF3817" evidence="7">
    <location>
        <begin position="11"/>
        <end position="97"/>
    </location>
</feature>
<protein>
    <submittedName>
        <fullName evidence="8">DUF3817 domain-containing protein</fullName>
    </submittedName>
</protein>
<evidence type="ECO:0000256" key="1">
    <source>
        <dbReference type="ARBA" id="ARBA00004651"/>
    </source>
</evidence>
<feature type="transmembrane region" description="Helical" evidence="6">
    <location>
        <begin position="77"/>
        <end position="96"/>
    </location>
</feature>
<dbReference type="Proteomes" id="UP000267128">
    <property type="component" value="Unassembled WGS sequence"/>
</dbReference>
<evidence type="ECO:0000256" key="4">
    <source>
        <dbReference type="ARBA" id="ARBA00022989"/>
    </source>
</evidence>
<evidence type="ECO:0000256" key="2">
    <source>
        <dbReference type="ARBA" id="ARBA00022475"/>
    </source>
</evidence>
<organism evidence="8 9">
    <name type="scientific">Nocardioides marmoriginsengisoli</name>
    <dbReference type="NCBI Taxonomy" id="661483"/>
    <lineage>
        <taxon>Bacteria</taxon>
        <taxon>Bacillati</taxon>
        <taxon>Actinomycetota</taxon>
        <taxon>Actinomycetes</taxon>
        <taxon>Propionibacteriales</taxon>
        <taxon>Nocardioidaceae</taxon>
        <taxon>Nocardioides</taxon>
    </lineage>
</organism>
<evidence type="ECO:0000256" key="3">
    <source>
        <dbReference type="ARBA" id="ARBA00022692"/>
    </source>
</evidence>
<dbReference type="EMBL" id="RJSE01000007">
    <property type="protein sequence ID" value="RNL62099.1"/>
    <property type="molecule type" value="Genomic_DNA"/>
</dbReference>
<evidence type="ECO:0000313" key="9">
    <source>
        <dbReference type="Proteomes" id="UP000267128"/>
    </source>
</evidence>
<keyword evidence="4 6" id="KW-1133">Transmembrane helix</keyword>
<evidence type="ECO:0000256" key="5">
    <source>
        <dbReference type="ARBA" id="ARBA00023136"/>
    </source>
</evidence>
<evidence type="ECO:0000259" key="7">
    <source>
        <dbReference type="Pfam" id="PF12823"/>
    </source>
</evidence>
<dbReference type="PANTHER" id="PTHR40077:SF1">
    <property type="entry name" value="MEMBRANE PROTEIN"/>
    <property type="match status" value="1"/>
</dbReference>
<comment type="caution">
    <text evidence="8">The sequence shown here is derived from an EMBL/GenBank/DDBJ whole genome shotgun (WGS) entry which is preliminary data.</text>
</comment>